<keyword evidence="2" id="KW-1185">Reference proteome</keyword>
<accession>A0AAV6RAP0</accession>
<reference evidence="1 2" key="1">
    <citation type="journal article" date="2021" name="Sci. Rep.">
        <title>Chromosome anchoring in Senegalese sole (Solea senegalensis) reveals sex-associated markers and genome rearrangements in flatfish.</title>
        <authorList>
            <person name="Guerrero-Cozar I."/>
            <person name="Gomez-Garrido J."/>
            <person name="Berbel C."/>
            <person name="Martinez-Blanch J.F."/>
            <person name="Alioto T."/>
            <person name="Claros M.G."/>
            <person name="Gagnaire P.A."/>
            <person name="Manchado M."/>
        </authorList>
    </citation>
    <scope>NUCLEOTIDE SEQUENCE [LARGE SCALE GENOMIC DNA]</scope>
    <source>
        <strain evidence="1">Sse05_10M</strain>
    </source>
</reference>
<gene>
    <name evidence="1" type="ORF">JOB18_016489</name>
</gene>
<dbReference type="EMBL" id="JAGKHQ010000012">
    <property type="protein sequence ID" value="KAG7502248.1"/>
    <property type="molecule type" value="Genomic_DNA"/>
</dbReference>
<evidence type="ECO:0000313" key="2">
    <source>
        <dbReference type="Proteomes" id="UP000693946"/>
    </source>
</evidence>
<proteinExistence type="predicted"/>
<name>A0AAV6RAP0_SOLSE</name>
<dbReference type="Proteomes" id="UP000693946">
    <property type="component" value="Linkage Group LG2"/>
</dbReference>
<sequence>MRYCNVLFGFEVIKRNAHLGFSNGGVFWKSSLVSWNQFSRYLKDRSLSFAATCVSRCRKNGGGMNSFLFLFCPEGVTTAAIVT</sequence>
<dbReference type="AlphaFoldDB" id="A0AAV6RAP0"/>
<evidence type="ECO:0000313" key="1">
    <source>
        <dbReference type="EMBL" id="KAG7502248.1"/>
    </source>
</evidence>
<organism evidence="1 2">
    <name type="scientific">Solea senegalensis</name>
    <name type="common">Senegalese sole</name>
    <dbReference type="NCBI Taxonomy" id="28829"/>
    <lineage>
        <taxon>Eukaryota</taxon>
        <taxon>Metazoa</taxon>
        <taxon>Chordata</taxon>
        <taxon>Craniata</taxon>
        <taxon>Vertebrata</taxon>
        <taxon>Euteleostomi</taxon>
        <taxon>Actinopterygii</taxon>
        <taxon>Neopterygii</taxon>
        <taxon>Teleostei</taxon>
        <taxon>Neoteleostei</taxon>
        <taxon>Acanthomorphata</taxon>
        <taxon>Carangaria</taxon>
        <taxon>Pleuronectiformes</taxon>
        <taxon>Pleuronectoidei</taxon>
        <taxon>Soleidae</taxon>
        <taxon>Solea</taxon>
    </lineage>
</organism>
<comment type="caution">
    <text evidence="1">The sequence shown here is derived from an EMBL/GenBank/DDBJ whole genome shotgun (WGS) entry which is preliminary data.</text>
</comment>
<protein>
    <submittedName>
        <fullName evidence="1">Uncharacterized protein</fullName>
    </submittedName>
</protein>